<evidence type="ECO:0000256" key="1">
    <source>
        <dbReference type="SAM" id="Coils"/>
    </source>
</evidence>
<proteinExistence type="predicted"/>
<dbReference type="AlphaFoldDB" id="A0A392UAY2"/>
<accession>A0A392UAY2</accession>
<dbReference type="Proteomes" id="UP000265520">
    <property type="component" value="Unassembled WGS sequence"/>
</dbReference>
<organism evidence="2 3">
    <name type="scientific">Trifolium medium</name>
    <dbReference type="NCBI Taxonomy" id="97028"/>
    <lineage>
        <taxon>Eukaryota</taxon>
        <taxon>Viridiplantae</taxon>
        <taxon>Streptophyta</taxon>
        <taxon>Embryophyta</taxon>
        <taxon>Tracheophyta</taxon>
        <taxon>Spermatophyta</taxon>
        <taxon>Magnoliopsida</taxon>
        <taxon>eudicotyledons</taxon>
        <taxon>Gunneridae</taxon>
        <taxon>Pentapetalae</taxon>
        <taxon>rosids</taxon>
        <taxon>fabids</taxon>
        <taxon>Fabales</taxon>
        <taxon>Fabaceae</taxon>
        <taxon>Papilionoideae</taxon>
        <taxon>50 kb inversion clade</taxon>
        <taxon>NPAAA clade</taxon>
        <taxon>Hologalegina</taxon>
        <taxon>IRL clade</taxon>
        <taxon>Trifolieae</taxon>
        <taxon>Trifolium</taxon>
    </lineage>
</organism>
<sequence>MLSHLLSARQEKEVAEARARVERVEKTVADIESRYTAAKEKWYDEVNRLKQARKDDAANFKKESDAVVAKVKEDSARELE</sequence>
<protein>
    <submittedName>
        <fullName evidence="2">Uncharacterized protein</fullName>
    </submittedName>
</protein>
<evidence type="ECO:0000313" key="2">
    <source>
        <dbReference type="EMBL" id="MCI70689.1"/>
    </source>
</evidence>
<comment type="caution">
    <text evidence="2">The sequence shown here is derived from an EMBL/GenBank/DDBJ whole genome shotgun (WGS) entry which is preliminary data.</text>
</comment>
<keyword evidence="3" id="KW-1185">Reference proteome</keyword>
<dbReference type="EMBL" id="LXQA010780738">
    <property type="protein sequence ID" value="MCI70689.1"/>
    <property type="molecule type" value="Genomic_DNA"/>
</dbReference>
<keyword evidence="1" id="KW-0175">Coiled coil</keyword>
<feature type="coiled-coil region" evidence="1">
    <location>
        <begin position="7"/>
        <end position="41"/>
    </location>
</feature>
<name>A0A392UAY2_9FABA</name>
<reference evidence="2 3" key="1">
    <citation type="journal article" date="2018" name="Front. Plant Sci.">
        <title>Red Clover (Trifolium pratense) and Zigzag Clover (T. medium) - A Picture of Genomic Similarities and Differences.</title>
        <authorList>
            <person name="Dluhosova J."/>
            <person name="Istvanek J."/>
            <person name="Nedelnik J."/>
            <person name="Repkova J."/>
        </authorList>
    </citation>
    <scope>NUCLEOTIDE SEQUENCE [LARGE SCALE GENOMIC DNA]</scope>
    <source>
        <strain evidence="3">cv. 10/8</strain>
        <tissue evidence="2">Leaf</tissue>
    </source>
</reference>
<evidence type="ECO:0000313" key="3">
    <source>
        <dbReference type="Proteomes" id="UP000265520"/>
    </source>
</evidence>
<feature type="non-terminal residue" evidence="2">
    <location>
        <position position="80"/>
    </location>
</feature>